<accession>A0ABS2WVH5</accession>
<name>A0ABS2WVH5_9BACT</name>
<proteinExistence type="predicted"/>
<keyword evidence="3" id="KW-1185">Reference proteome</keyword>
<dbReference type="SUPFAM" id="SSF143243">
    <property type="entry name" value="Nqo5-like"/>
    <property type="match status" value="1"/>
</dbReference>
<dbReference type="Pfam" id="PF00329">
    <property type="entry name" value="Complex1_30kDa"/>
    <property type="match status" value="1"/>
</dbReference>
<feature type="domain" description="NADH:ubiquinone oxidoreductase 30kDa subunit" evidence="1">
    <location>
        <begin position="16"/>
        <end position="111"/>
    </location>
</feature>
<organism evidence="2 3">
    <name type="scientific">Sulfurospirillum tamanense</name>
    <dbReference type="NCBI Taxonomy" id="2813362"/>
    <lineage>
        <taxon>Bacteria</taxon>
        <taxon>Pseudomonadati</taxon>
        <taxon>Campylobacterota</taxon>
        <taxon>Epsilonproteobacteria</taxon>
        <taxon>Campylobacterales</taxon>
        <taxon>Sulfurospirillaceae</taxon>
        <taxon>Sulfurospirillum</taxon>
    </lineage>
</organism>
<dbReference type="InterPro" id="IPR001268">
    <property type="entry name" value="NADH_UbQ_OxRdtase_30kDa_su"/>
</dbReference>
<dbReference type="RefSeq" id="WP_205460096.1">
    <property type="nucleotide sequence ID" value="NZ_JAFHKK010000044.1"/>
</dbReference>
<comment type="caution">
    <text evidence="2">The sequence shown here is derived from an EMBL/GenBank/DDBJ whole genome shotgun (WGS) entry which is preliminary data.</text>
</comment>
<dbReference type="InterPro" id="IPR037232">
    <property type="entry name" value="NADH_quin_OxRdtase_su_C/D-like"/>
</dbReference>
<gene>
    <name evidence="2" type="ORF">JWV37_12155</name>
</gene>
<evidence type="ECO:0000313" key="3">
    <source>
        <dbReference type="Proteomes" id="UP000703590"/>
    </source>
</evidence>
<protein>
    <submittedName>
        <fullName evidence="2">NADH-quinone oxidoreductase subunit C</fullName>
    </submittedName>
</protein>
<reference evidence="2 3" key="3">
    <citation type="submission" date="2021-02" db="EMBL/GenBank/DDBJ databases">
        <authorList>
            <person name="Merkel A.Y."/>
        </authorList>
    </citation>
    <scope>NUCLEOTIDE SEQUENCE [LARGE SCALE GENOMIC DNA]</scope>
    <source>
        <strain evidence="2 3">T05b</strain>
    </source>
</reference>
<reference evidence="3" key="2">
    <citation type="submission" date="2021-02" db="EMBL/GenBank/DDBJ databases">
        <title>Sulfurospirillum tamanensis sp. nov.</title>
        <authorList>
            <person name="Merkel A.Y."/>
        </authorList>
    </citation>
    <scope>NUCLEOTIDE SEQUENCE [LARGE SCALE GENOMIC DNA]</scope>
    <source>
        <strain evidence="3">T05b</strain>
    </source>
</reference>
<evidence type="ECO:0000259" key="1">
    <source>
        <dbReference type="Pfam" id="PF00329"/>
    </source>
</evidence>
<sequence>MQKIETSAATLLVDLEHFYDASLWHFITMNCVDTGEGFEIQYFFAKYDKVDEVVCYYFFSAYDAQIPSIATLIPPAYLGEGEMVDMFGIAISGITKGMFLDQDSLQTPLRKGS</sequence>
<reference evidence="2 3" key="1">
    <citation type="submission" date="2021-02" db="EMBL/GenBank/DDBJ databases">
        <title>Sulfurospirillum tamanensis sp. nov.</title>
        <authorList>
            <person name="Frolova A."/>
            <person name="Merkel A."/>
            <person name="Slobodkin A."/>
        </authorList>
    </citation>
    <scope>NUCLEOTIDE SEQUENCE [LARGE SCALE GENOMIC DNA]</scope>
    <source>
        <strain evidence="2 3">T05b</strain>
    </source>
</reference>
<dbReference type="Proteomes" id="UP000703590">
    <property type="component" value="Unassembled WGS sequence"/>
</dbReference>
<dbReference type="Gene3D" id="3.30.460.80">
    <property type="entry name" value="NADH:ubiquinone oxidoreductase, 30kDa subunit"/>
    <property type="match status" value="1"/>
</dbReference>
<dbReference type="EMBL" id="JAFHKK010000044">
    <property type="protein sequence ID" value="MBN2965535.1"/>
    <property type="molecule type" value="Genomic_DNA"/>
</dbReference>
<evidence type="ECO:0000313" key="2">
    <source>
        <dbReference type="EMBL" id="MBN2965535.1"/>
    </source>
</evidence>